<feature type="transmembrane region" description="Helical" evidence="1">
    <location>
        <begin position="32"/>
        <end position="50"/>
    </location>
</feature>
<evidence type="ECO:0000313" key="3">
    <source>
        <dbReference type="Proteomes" id="UP000665043"/>
    </source>
</evidence>
<name>A0ABX7VQT6_9BACI</name>
<keyword evidence="1" id="KW-1133">Transmembrane helix</keyword>
<protein>
    <submittedName>
        <fullName evidence="2">Uncharacterized protein</fullName>
    </submittedName>
</protein>
<keyword evidence="1" id="KW-0472">Membrane</keyword>
<gene>
    <name evidence="2" type="ORF">ERJ70_08225</name>
</gene>
<dbReference type="EMBL" id="CP046956">
    <property type="protein sequence ID" value="QTM99291.1"/>
    <property type="molecule type" value="Genomic_DNA"/>
</dbReference>
<evidence type="ECO:0000256" key="1">
    <source>
        <dbReference type="SAM" id="Phobius"/>
    </source>
</evidence>
<dbReference type="InterPro" id="IPR035211">
    <property type="entry name" value="DUF5325"/>
</dbReference>
<dbReference type="Proteomes" id="UP000665043">
    <property type="component" value="Chromosome"/>
</dbReference>
<keyword evidence="3" id="KW-1185">Reference proteome</keyword>
<dbReference type="Pfam" id="PF17259">
    <property type="entry name" value="DUF5325"/>
    <property type="match status" value="1"/>
</dbReference>
<accession>A0ABX7VQT6</accession>
<sequence length="59" mass="6645">MKKIQLPMLLLAVLVIASFVAAGVAIGFRNYLWMVLFILAGFLLMGFGLARKRRRQSFS</sequence>
<reference evidence="2 3" key="1">
    <citation type="submission" date="2019-12" db="EMBL/GenBank/DDBJ databases">
        <title>The whole genome sequencing of a strain isolated from a Mars analog, Dalangtan Playa.</title>
        <authorList>
            <person name="Huang T."/>
        </authorList>
    </citation>
    <scope>NUCLEOTIDE SEQUENCE [LARGE SCALE GENOMIC DNA]</scope>
    <source>
        <strain evidence="2 3">DP4-553-S</strain>
    </source>
</reference>
<dbReference type="RefSeq" id="WP_209368542.1">
    <property type="nucleotide sequence ID" value="NZ_CP046956.1"/>
</dbReference>
<evidence type="ECO:0000313" key="2">
    <source>
        <dbReference type="EMBL" id="QTM99291.1"/>
    </source>
</evidence>
<proteinExistence type="predicted"/>
<keyword evidence="1" id="KW-0812">Transmembrane</keyword>
<organism evidence="2 3">
    <name type="scientific">Sediminibacillus dalangtanensis</name>
    <dbReference type="NCBI Taxonomy" id="2729421"/>
    <lineage>
        <taxon>Bacteria</taxon>
        <taxon>Bacillati</taxon>
        <taxon>Bacillota</taxon>
        <taxon>Bacilli</taxon>
        <taxon>Bacillales</taxon>
        <taxon>Bacillaceae</taxon>
        <taxon>Sediminibacillus</taxon>
    </lineage>
</organism>